<dbReference type="InterPro" id="IPR044832">
    <property type="entry name" value="NRP-like"/>
</dbReference>
<accession>A0ABR2YU52</accession>
<dbReference type="Proteomes" id="UP001491310">
    <property type="component" value="Unassembled WGS sequence"/>
</dbReference>
<evidence type="ECO:0000313" key="3">
    <source>
        <dbReference type="EMBL" id="KAK9915207.1"/>
    </source>
</evidence>
<keyword evidence="4" id="KW-1185">Reference proteome</keyword>
<evidence type="ECO:0000256" key="1">
    <source>
        <dbReference type="SAM" id="MobiDB-lite"/>
    </source>
</evidence>
<evidence type="ECO:0000259" key="2">
    <source>
        <dbReference type="PROSITE" id="PS51222"/>
    </source>
</evidence>
<organism evidence="3 4">
    <name type="scientific">Coccomyxa subellipsoidea</name>
    <dbReference type="NCBI Taxonomy" id="248742"/>
    <lineage>
        <taxon>Eukaryota</taxon>
        <taxon>Viridiplantae</taxon>
        <taxon>Chlorophyta</taxon>
        <taxon>core chlorophytes</taxon>
        <taxon>Trebouxiophyceae</taxon>
        <taxon>Trebouxiophyceae incertae sedis</taxon>
        <taxon>Coccomyxaceae</taxon>
        <taxon>Coccomyxa</taxon>
    </lineage>
</organism>
<proteinExistence type="predicted"/>
<name>A0ABR2YU52_9CHLO</name>
<gene>
    <name evidence="3" type="ORF">WJX75_006191</name>
</gene>
<feature type="compositionally biased region" description="Low complexity" evidence="1">
    <location>
        <begin position="282"/>
        <end position="296"/>
    </location>
</feature>
<feature type="compositionally biased region" description="Low complexity" evidence="1">
    <location>
        <begin position="322"/>
        <end position="345"/>
    </location>
</feature>
<evidence type="ECO:0000313" key="4">
    <source>
        <dbReference type="Proteomes" id="UP001491310"/>
    </source>
</evidence>
<dbReference type="SUPFAM" id="SSF117281">
    <property type="entry name" value="Kelch motif"/>
    <property type="match status" value="2"/>
</dbReference>
<dbReference type="Pfam" id="PF10539">
    <property type="entry name" value="Dev_Cell_Death"/>
    <property type="match status" value="1"/>
</dbReference>
<dbReference type="EMBL" id="JALJOT010000005">
    <property type="protein sequence ID" value="KAK9915207.1"/>
    <property type="molecule type" value="Genomic_DNA"/>
</dbReference>
<dbReference type="PROSITE" id="PS51222">
    <property type="entry name" value="DCD"/>
    <property type="match status" value="1"/>
</dbReference>
<dbReference type="Pfam" id="PF24681">
    <property type="entry name" value="Kelch_KLHDC2_KLHL20_DRC7"/>
    <property type="match status" value="1"/>
</dbReference>
<dbReference type="PANTHER" id="PTHR46034">
    <property type="match status" value="1"/>
</dbReference>
<feature type="region of interest" description="Disordered" evidence="1">
    <location>
        <begin position="276"/>
        <end position="360"/>
    </location>
</feature>
<comment type="caution">
    <text evidence="3">The sequence shown here is derived from an EMBL/GenBank/DDBJ whole genome shotgun (WGS) entry which is preliminary data.</text>
</comment>
<protein>
    <recommendedName>
        <fullName evidence="2">DCD domain-containing protein</fullName>
    </recommendedName>
</protein>
<reference evidence="3 4" key="1">
    <citation type="journal article" date="2024" name="Nat. Commun.">
        <title>Phylogenomics reveals the evolutionary origins of lichenization in chlorophyte algae.</title>
        <authorList>
            <person name="Puginier C."/>
            <person name="Libourel C."/>
            <person name="Otte J."/>
            <person name="Skaloud P."/>
            <person name="Haon M."/>
            <person name="Grisel S."/>
            <person name="Petersen M."/>
            <person name="Berrin J.G."/>
            <person name="Delaux P.M."/>
            <person name="Dal Grande F."/>
            <person name="Keller J."/>
        </authorList>
    </citation>
    <scope>NUCLEOTIDE SEQUENCE [LARGE SCALE GENOMIC DNA]</scope>
    <source>
        <strain evidence="3 4">SAG 216-7</strain>
    </source>
</reference>
<dbReference type="Gene3D" id="2.120.10.80">
    <property type="entry name" value="Kelch-type beta propeller"/>
    <property type="match status" value="2"/>
</dbReference>
<feature type="region of interest" description="Disordered" evidence="1">
    <location>
        <begin position="178"/>
        <end position="217"/>
    </location>
</feature>
<feature type="compositionally biased region" description="Low complexity" evidence="1">
    <location>
        <begin position="188"/>
        <end position="202"/>
    </location>
</feature>
<dbReference type="InterPro" id="IPR006652">
    <property type="entry name" value="Kelch_1"/>
</dbReference>
<dbReference type="PANTHER" id="PTHR46034:SF7">
    <property type="entry name" value="INFLUENZA VIRUS NS1A-BINDING PROTEIN"/>
    <property type="match status" value="1"/>
</dbReference>
<dbReference type="InterPro" id="IPR015915">
    <property type="entry name" value="Kelch-typ_b-propeller"/>
</dbReference>
<dbReference type="SMART" id="SM00767">
    <property type="entry name" value="DCD"/>
    <property type="match status" value="1"/>
</dbReference>
<feature type="domain" description="DCD" evidence="2">
    <location>
        <begin position="33"/>
        <end position="171"/>
    </location>
</feature>
<dbReference type="SMART" id="SM00612">
    <property type="entry name" value="Kelch"/>
    <property type="match status" value="6"/>
</dbReference>
<sequence>MGAGRKTFSYDVDTRTEPFPLASFEASQRNLGDELGGCIFGCTHETYEECVNGLVFGLPRPHWCYVQHIKKGMPIFLFNYNSRQLHGIFRAVSDGDWKINPHGWVGHTNRETQYPSQVQVEVYSKCPPLDQADYYQIIKNCYYPENSGHRNKMMFELRKVEAQNLCRAFDRAAGVVNANSRPQPVPRSALPAGVPGPSAAAAPSPPVAPKSAAAMGPPKAAPVAAAAPAAAAPKAAAAAAGKAMENGSAAGGWEVMAGAKKAKGNAWGAGADKAVEPVSNGEASSSKASAAKEPAAPATPPATPKATASDPGYKEENNAFDAASKSSSGSQSAAAPGPPSTRSSSNPPPDRTPVAGASSDIDSKMSAVHAAVSAVDTAAADALWHCLSSMTNQMQSCMRENALLLHGMRALKVENSILKCEIAGVRRDTSRVGAAVNLEIPAESPALNNLPPTFLSKTIQDIYLLGGHNGGAWLDSMHKYTPAYRSISDVGKMPFARGYGGAAIIGRSIYIVGGGDGASWLQTAVRYDIDTKEWFQISDMEKVRGSLAVAALDGRIYAMGGGQPGVNHDSIEEFSPDVNTWAPGPKMGAQRFTTAGATLGSAIYITGGFDGVQYLNSVEMLDPRVGHWQSVAPMAHKRGSHVCTVVDHDLFVIGGWDAKDYLAGVEIFDVRSGAWRTAAPMAAPRAYGAAATVDGSVFTLGGMQSQVHNETVERYDAASNRWKMETVPVPDAVKRAFLSACVVDAY</sequence>
<dbReference type="Pfam" id="PF01344">
    <property type="entry name" value="Kelch_1"/>
    <property type="match status" value="1"/>
</dbReference>
<dbReference type="InterPro" id="IPR013989">
    <property type="entry name" value="Dev_and_cell_death_domain"/>
</dbReference>